<dbReference type="OrthoDB" id="69801at2"/>
<name>A0A172T8W1_9DEIO</name>
<gene>
    <name evidence="3" type="ORF">SU48_06450</name>
</gene>
<keyword evidence="4" id="KW-1185">Reference proteome</keyword>
<keyword evidence="2" id="KW-0472">Membrane</keyword>
<dbReference type="EMBL" id="CP011387">
    <property type="protein sequence ID" value="ANE43465.1"/>
    <property type="molecule type" value="Genomic_DNA"/>
</dbReference>
<keyword evidence="2" id="KW-0812">Transmembrane</keyword>
<dbReference type="KEGG" id="dpu:SU48_06450"/>
<evidence type="ECO:0000256" key="2">
    <source>
        <dbReference type="SAM" id="Phobius"/>
    </source>
</evidence>
<evidence type="ECO:0000313" key="4">
    <source>
        <dbReference type="Proteomes" id="UP000077363"/>
    </source>
</evidence>
<evidence type="ECO:0000313" key="3">
    <source>
        <dbReference type="EMBL" id="ANE43465.1"/>
    </source>
</evidence>
<dbReference type="Proteomes" id="UP000077363">
    <property type="component" value="Chromosome"/>
</dbReference>
<dbReference type="RefSeq" id="WP_064014531.1">
    <property type="nucleotide sequence ID" value="NZ_CP011387.1"/>
</dbReference>
<keyword evidence="1" id="KW-0175">Coiled coil</keyword>
<accession>A0A172T8W1</accession>
<evidence type="ECO:0008006" key="5">
    <source>
        <dbReference type="Google" id="ProtNLM"/>
    </source>
</evidence>
<evidence type="ECO:0000256" key="1">
    <source>
        <dbReference type="SAM" id="Coils"/>
    </source>
</evidence>
<dbReference type="AlphaFoldDB" id="A0A172T8W1"/>
<dbReference type="PATRIC" id="fig|1182568.3.peg.1340"/>
<proteinExistence type="predicted"/>
<sequence>MTGTDLAAVLPLIAKSGAATVVIALLFGLSHVIREWRGGSVSEQKEHDTQQQLADTEARLKEAEARVLTLAQQNHDLRYQRDSARVRLEFLELKHGERPRSVWPADGDMKRA</sequence>
<keyword evidence="2" id="KW-1133">Transmembrane helix</keyword>
<organism evidence="3 4">
    <name type="scientific">Deinococcus puniceus</name>
    <dbReference type="NCBI Taxonomy" id="1182568"/>
    <lineage>
        <taxon>Bacteria</taxon>
        <taxon>Thermotogati</taxon>
        <taxon>Deinococcota</taxon>
        <taxon>Deinococci</taxon>
        <taxon>Deinococcales</taxon>
        <taxon>Deinococcaceae</taxon>
        <taxon>Deinococcus</taxon>
    </lineage>
</organism>
<feature type="transmembrane region" description="Helical" evidence="2">
    <location>
        <begin position="6"/>
        <end position="29"/>
    </location>
</feature>
<feature type="coiled-coil region" evidence="1">
    <location>
        <begin position="46"/>
        <end position="80"/>
    </location>
</feature>
<reference evidence="3 4" key="1">
    <citation type="submission" date="2015-01" db="EMBL/GenBank/DDBJ databases">
        <title>Deinococcus puniceus/DY1/ whole genome sequencing.</title>
        <authorList>
            <person name="Kim M.K."/>
            <person name="Srinivasan S."/>
            <person name="Lee J.-J."/>
        </authorList>
    </citation>
    <scope>NUCLEOTIDE SEQUENCE [LARGE SCALE GENOMIC DNA]</scope>
    <source>
        <strain evidence="3 4">DY1</strain>
    </source>
</reference>
<protein>
    <recommendedName>
        <fullName evidence="5">Septation ring formation regulator EzrA</fullName>
    </recommendedName>
</protein>